<name>A0ABY7AYF8_9PSEU</name>
<keyword evidence="2" id="KW-1185">Reference proteome</keyword>
<dbReference type="Proteomes" id="UP001163203">
    <property type="component" value="Chromosome"/>
</dbReference>
<dbReference type="RefSeq" id="WP_268754303.1">
    <property type="nucleotide sequence ID" value="NZ_CP113836.1"/>
</dbReference>
<reference evidence="1" key="1">
    <citation type="submission" date="2022-11" db="EMBL/GenBank/DDBJ databases">
        <authorList>
            <person name="Mo P."/>
        </authorList>
    </citation>
    <scope>NUCLEOTIDE SEQUENCE</scope>
    <source>
        <strain evidence="1">HUAS 11-8</strain>
    </source>
</reference>
<protein>
    <submittedName>
        <fullName evidence="1">Type VII secretion target</fullName>
    </submittedName>
</protein>
<sequence length="104" mass="10681">MADGFHSTPEDLAKHSATVTGLGERLRQAAATGGGVDVGGETFGIIGQAFAFKVKGDITETASAISDLAVGLTDFGEGVGLAGQNYEQVEGEIQELLTRLKAEL</sequence>
<dbReference type="Pfam" id="PF10824">
    <property type="entry name" value="T7SS_ESX_EspC"/>
    <property type="match status" value="1"/>
</dbReference>
<dbReference type="InterPro" id="IPR022536">
    <property type="entry name" value="EspC"/>
</dbReference>
<gene>
    <name evidence="1" type="ORF">ORV05_24135</name>
</gene>
<evidence type="ECO:0000313" key="1">
    <source>
        <dbReference type="EMBL" id="WAL64063.1"/>
    </source>
</evidence>
<organism evidence="1 2">
    <name type="scientific">Amycolatopsis cynarae</name>
    <dbReference type="NCBI Taxonomy" id="2995223"/>
    <lineage>
        <taxon>Bacteria</taxon>
        <taxon>Bacillati</taxon>
        <taxon>Actinomycetota</taxon>
        <taxon>Actinomycetes</taxon>
        <taxon>Pseudonocardiales</taxon>
        <taxon>Pseudonocardiaceae</taxon>
        <taxon>Amycolatopsis</taxon>
    </lineage>
</organism>
<accession>A0ABY7AYF8</accession>
<dbReference type="EMBL" id="CP113836">
    <property type="protein sequence ID" value="WAL64063.1"/>
    <property type="molecule type" value="Genomic_DNA"/>
</dbReference>
<evidence type="ECO:0000313" key="2">
    <source>
        <dbReference type="Proteomes" id="UP001163203"/>
    </source>
</evidence>
<proteinExistence type="predicted"/>